<sequence length="293" mass="28255">MIQPRPQRCGAQTTLPSRESAPPAPAAPGLAGLACFYSGHPPGVANPADLLGAAPAAQHLNACRAYWRAGRVQCKTAVAQVSWTPGLESGTDLALPPSLTPTQRSPTTQHPSLATCTRFSVAEPTGAVDPSTGDDGTDGAEDVDIGSASVDPGAEASATLGAEAGEETPEVSDTADVSDTAGADVSDTAAGASDTGASASPTAVTPAVGGVTAAPSASASRSASAGITSPPSSSVSKLHSASESKVASSSVSAHNNGTGTGGGNGAGKDGSSAVHFGAGWEAAAVVAAVYALV</sequence>
<feature type="compositionally biased region" description="Low complexity" evidence="1">
    <location>
        <begin position="186"/>
        <end position="203"/>
    </location>
</feature>
<dbReference type="GeneID" id="25987313"/>
<dbReference type="PROSITE" id="PS51257">
    <property type="entry name" value="PROKAR_LIPOPROTEIN"/>
    <property type="match status" value="1"/>
</dbReference>
<feature type="compositionally biased region" description="Low complexity" evidence="1">
    <location>
        <begin position="217"/>
        <end position="257"/>
    </location>
</feature>
<feature type="region of interest" description="Disordered" evidence="1">
    <location>
        <begin position="87"/>
        <end position="203"/>
    </location>
</feature>
<dbReference type="HOGENOM" id="CLU_950579_0_0_1"/>
<proteinExistence type="predicted"/>
<evidence type="ECO:0000313" key="2">
    <source>
        <dbReference type="EMBL" id="EJT47415.1"/>
    </source>
</evidence>
<dbReference type="AlphaFoldDB" id="J4U9S2"/>
<accession>J4U9S2</accession>
<protein>
    <submittedName>
        <fullName evidence="2">Uncharacterized protein</fullName>
    </submittedName>
</protein>
<feature type="compositionally biased region" description="Acidic residues" evidence="1">
    <location>
        <begin position="135"/>
        <end position="144"/>
    </location>
</feature>
<comment type="caution">
    <text evidence="2">The sequence shown here is derived from an EMBL/GenBank/DDBJ whole genome shotgun (WGS) entry which is preliminary data.</text>
</comment>
<feature type="compositionally biased region" description="Polar residues" evidence="1">
    <location>
        <begin position="100"/>
        <end position="118"/>
    </location>
</feature>
<dbReference type="VEuPathDB" id="FungiDB:A1Q1_03800"/>
<dbReference type="KEGG" id="tasa:A1Q1_03800"/>
<name>J4U9S2_TRIAS</name>
<feature type="compositionally biased region" description="Gly residues" evidence="1">
    <location>
        <begin position="258"/>
        <end position="268"/>
    </location>
</feature>
<organism evidence="2 3">
    <name type="scientific">Trichosporon asahii var. asahii (strain ATCC 90039 / CBS 2479 / JCM 2466 / KCTC 7840 / NBRC 103889/ NCYC 2677 / UAMH 7654)</name>
    <name type="common">Yeast</name>
    <dbReference type="NCBI Taxonomy" id="1186058"/>
    <lineage>
        <taxon>Eukaryota</taxon>
        <taxon>Fungi</taxon>
        <taxon>Dikarya</taxon>
        <taxon>Basidiomycota</taxon>
        <taxon>Agaricomycotina</taxon>
        <taxon>Tremellomycetes</taxon>
        <taxon>Trichosporonales</taxon>
        <taxon>Trichosporonaceae</taxon>
        <taxon>Trichosporon</taxon>
    </lineage>
</organism>
<gene>
    <name evidence="2" type="ORF">A1Q1_03800</name>
</gene>
<evidence type="ECO:0000313" key="3">
    <source>
        <dbReference type="Proteomes" id="UP000002748"/>
    </source>
</evidence>
<dbReference type="EMBL" id="ALBS01000251">
    <property type="protein sequence ID" value="EJT47415.1"/>
    <property type="molecule type" value="Genomic_DNA"/>
</dbReference>
<feature type="region of interest" description="Disordered" evidence="1">
    <location>
        <begin position="1"/>
        <end position="25"/>
    </location>
</feature>
<evidence type="ECO:0000256" key="1">
    <source>
        <dbReference type="SAM" id="MobiDB-lite"/>
    </source>
</evidence>
<dbReference type="Proteomes" id="UP000002748">
    <property type="component" value="Unassembled WGS sequence"/>
</dbReference>
<reference evidence="2 3" key="1">
    <citation type="journal article" date="2012" name="Eukaryot. Cell">
        <title>Draft genome sequence of CBS 2479, the standard type strain of Trichosporon asahii.</title>
        <authorList>
            <person name="Yang R.Y."/>
            <person name="Li H.T."/>
            <person name="Zhu H."/>
            <person name="Zhou G.P."/>
            <person name="Wang M."/>
            <person name="Wang L."/>
        </authorList>
    </citation>
    <scope>NUCLEOTIDE SEQUENCE [LARGE SCALE GENOMIC DNA]</scope>
    <source>
        <strain evidence="3">ATCC 90039 / CBS 2479 / JCM 2466 / KCTC 7840 / NCYC 2677 / UAMH 7654</strain>
    </source>
</reference>
<feature type="region of interest" description="Disordered" evidence="1">
    <location>
        <begin position="217"/>
        <end position="268"/>
    </location>
</feature>
<dbReference type="RefSeq" id="XP_014178605.1">
    <property type="nucleotide sequence ID" value="XM_014323130.1"/>
</dbReference>